<proteinExistence type="predicted"/>
<accession>A0ACD5A4E7</accession>
<name>A0ACD5A4E7_9ACTN</name>
<evidence type="ECO:0000313" key="2">
    <source>
        <dbReference type="Proteomes" id="UP001432251"/>
    </source>
</evidence>
<dbReference type="Proteomes" id="UP001432251">
    <property type="component" value="Chromosome"/>
</dbReference>
<gene>
    <name evidence="1" type="ORF">V2W30_00555</name>
</gene>
<reference evidence="1" key="1">
    <citation type="journal article" date="2025" name="Int. J. Syst. Evol. Microbiol.">
        <title>Streptomyces citrinus sp. nov., with yellow diffusible pigment.</title>
        <authorList>
            <person name="He Y."/>
            <person name="Yang E."/>
            <person name="Xu J."/>
            <person name="Sun Y."/>
            <person name="Sun L."/>
        </authorList>
    </citation>
    <scope>NUCLEOTIDE SEQUENCE</scope>
    <source>
        <strain evidence="1">Q6</strain>
    </source>
</reference>
<organism evidence="1 2">
    <name type="scientific">Streptomyces citrinus</name>
    <dbReference type="NCBI Taxonomy" id="3118173"/>
    <lineage>
        <taxon>Bacteria</taxon>
        <taxon>Bacillati</taxon>
        <taxon>Actinomycetota</taxon>
        <taxon>Actinomycetes</taxon>
        <taxon>Kitasatosporales</taxon>
        <taxon>Streptomycetaceae</taxon>
        <taxon>Streptomyces</taxon>
    </lineage>
</organism>
<evidence type="ECO:0000313" key="1">
    <source>
        <dbReference type="EMBL" id="WWQ62007.1"/>
    </source>
</evidence>
<protein>
    <submittedName>
        <fullName evidence="1">DUF6193 family natural product biosynthesis protein</fullName>
    </submittedName>
</protein>
<dbReference type="EMBL" id="CP146022">
    <property type="protein sequence ID" value="WWQ62007.1"/>
    <property type="molecule type" value="Genomic_DNA"/>
</dbReference>
<sequence length="247" mass="26783">MSSEPVPADLYPDVAAHGSLAAALQAVAADQGLSLPLTVTPSDPLRHATITSVVPHRHSAYVAAWHHARNWGIRGSSNNRLMICGNTKDLRELPSVIHGWAEGASLDDIGLAAPFDVLTGRFEVPDDNPSGVIASQWQWLLKTAGDADWPQYQALIEAAYAQPRLRSLYPFTSHWALSFSSIPHSPFSPPFVSIDSPRGTDAYTIREWWHKPVLCQVATPAEAVDVAVARIPDDLVSEVPDVHGPQP</sequence>
<keyword evidence="2" id="KW-1185">Reference proteome</keyword>